<keyword evidence="1" id="KW-0418">Kinase</keyword>
<dbReference type="GO" id="GO:0016779">
    <property type="term" value="F:nucleotidyltransferase activity"/>
    <property type="evidence" value="ECO:0007669"/>
    <property type="project" value="UniProtKB-KW"/>
</dbReference>
<dbReference type="InterPro" id="IPR027417">
    <property type="entry name" value="P-loop_NTPase"/>
</dbReference>
<accession>A0ABW3ZNY7</accession>
<gene>
    <name evidence="1" type="ORF">ACFQ4A_00120</name>
</gene>
<dbReference type="Pfam" id="PF02283">
    <property type="entry name" value="CobU"/>
    <property type="match status" value="1"/>
</dbReference>
<dbReference type="Proteomes" id="UP001597178">
    <property type="component" value="Unassembled WGS sequence"/>
</dbReference>
<dbReference type="RefSeq" id="WP_382396738.1">
    <property type="nucleotide sequence ID" value="NZ_JBHTNH010000001.1"/>
</dbReference>
<dbReference type="EMBL" id="JBHTNH010000001">
    <property type="protein sequence ID" value="MFD1360076.1"/>
    <property type="molecule type" value="Genomic_DNA"/>
</dbReference>
<evidence type="ECO:0000313" key="2">
    <source>
        <dbReference type="Proteomes" id="UP001597178"/>
    </source>
</evidence>
<comment type="caution">
    <text evidence="1">The sequence shown here is derived from an EMBL/GenBank/DDBJ whole genome shotgun (WGS) entry which is preliminary data.</text>
</comment>
<reference evidence="2" key="1">
    <citation type="journal article" date="2019" name="Int. J. Syst. Evol. Microbiol.">
        <title>The Global Catalogue of Microorganisms (GCM) 10K type strain sequencing project: providing services to taxonomists for standard genome sequencing and annotation.</title>
        <authorList>
            <consortium name="The Broad Institute Genomics Platform"/>
            <consortium name="The Broad Institute Genome Sequencing Center for Infectious Disease"/>
            <person name="Wu L."/>
            <person name="Ma J."/>
        </authorList>
    </citation>
    <scope>NUCLEOTIDE SEQUENCE [LARGE SCALE GENOMIC DNA]</scope>
    <source>
        <strain evidence="2">CCUG 54822</strain>
    </source>
</reference>
<dbReference type="GO" id="GO:0016301">
    <property type="term" value="F:kinase activity"/>
    <property type="evidence" value="ECO:0007669"/>
    <property type="project" value="UniProtKB-KW"/>
</dbReference>
<protein>
    <submittedName>
        <fullName evidence="1">Bifunctional adenosylcobinamide kinase/adenosylcobinamide-phosphate guanylyltransferase</fullName>
    </submittedName>
</protein>
<organism evidence="1 2">
    <name type="scientific">Lentibacillus salinarum</name>
    <dbReference type="NCBI Taxonomy" id="446820"/>
    <lineage>
        <taxon>Bacteria</taxon>
        <taxon>Bacillati</taxon>
        <taxon>Bacillota</taxon>
        <taxon>Bacilli</taxon>
        <taxon>Bacillales</taxon>
        <taxon>Bacillaceae</taxon>
        <taxon>Lentibacillus</taxon>
    </lineage>
</organism>
<dbReference type="SUPFAM" id="SSF52540">
    <property type="entry name" value="P-loop containing nucleoside triphosphate hydrolases"/>
    <property type="match status" value="1"/>
</dbReference>
<proteinExistence type="predicted"/>
<name>A0ABW3ZNY7_9BACI</name>
<sequence length="144" mass="16880">MHFITGGAFNGKRKWVKNHYAADYPLWLSAYGADTLTKPSHRDFPAVVVLEGLEKWIYTTIDPTLSPDTQRQNVMSQTEPWLEWEKVESHRKLVMIGTDISKGIVPTEKWERLWRDITGWVYQDLVARAERVDIIWYGMEQTLK</sequence>
<evidence type="ECO:0000313" key="1">
    <source>
        <dbReference type="EMBL" id="MFD1360076.1"/>
    </source>
</evidence>
<keyword evidence="1" id="KW-0808">Transferase</keyword>
<dbReference type="Gene3D" id="3.40.50.300">
    <property type="entry name" value="P-loop containing nucleotide triphosphate hydrolases"/>
    <property type="match status" value="1"/>
</dbReference>
<keyword evidence="2" id="KW-1185">Reference proteome</keyword>
<dbReference type="InterPro" id="IPR003203">
    <property type="entry name" value="CobU/CobP"/>
</dbReference>
<keyword evidence="1" id="KW-0548">Nucleotidyltransferase</keyword>